<dbReference type="InterPro" id="IPR036527">
    <property type="entry name" value="SCP2_sterol-bd_dom_sf"/>
</dbReference>
<evidence type="ECO:0000313" key="2">
    <source>
        <dbReference type="EMBL" id="NEX19705.1"/>
    </source>
</evidence>
<dbReference type="Proteomes" id="UP000471640">
    <property type="component" value="Unassembled WGS sequence"/>
</dbReference>
<comment type="caution">
    <text evidence="2">The sequence shown here is derived from an EMBL/GenBank/DDBJ whole genome shotgun (WGS) entry which is preliminary data.</text>
</comment>
<organism evidence="2 3">
    <name type="scientific">Thiorhodococcus mannitoliphagus</name>
    <dbReference type="NCBI Taxonomy" id="329406"/>
    <lineage>
        <taxon>Bacteria</taxon>
        <taxon>Pseudomonadati</taxon>
        <taxon>Pseudomonadota</taxon>
        <taxon>Gammaproteobacteria</taxon>
        <taxon>Chromatiales</taxon>
        <taxon>Chromatiaceae</taxon>
        <taxon>Thiorhodococcus</taxon>
    </lineage>
</organism>
<evidence type="ECO:0000313" key="3">
    <source>
        <dbReference type="Proteomes" id="UP000471640"/>
    </source>
</evidence>
<sequence>MRFTAALAALTCSSAVSAATFMDADWASAACSAWNSTPALTNDLGGDAWAGNDAGRGYKVIQLYRAKCGAGSKVELEIRNKDGKAHCERGGAVQHATLDPKVDYLMYASDEDWDCMGKGSFGCGAMGAMMTGKLKFQGPKGEAMGVMGPFDNFLLLTGKVPGETAACPK</sequence>
<name>A0A6P1DVM8_9GAMM</name>
<dbReference type="EMBL" id="JAAIJR010000014">
    <property type="protein sequence ID" value="NEX19705.1"/>
    <property type="molecule type" value="Genomic_DNA"/>
</dbReference>
<feature type="chain" id="PRO_5027104943" evidence="1">
    <location>
        <begin position="19"/>
        <end position="169"/>
    </location>
</feature>
<gene>
    <name evidence="2" type="ORF">G3480_05145</name>
</gene>
<keyword evidence="3" id="KW-1185">Reference proteome</keyword>
<proteinExistence type="predicted"/>
<reference evidence="2 3" key="2">
    <citation type="submission" date="2020-02" db="EMBL/GenBank/DDBJ databases">
        <title>Genome sequences of Thiorhodococcus mannitoliphagus and Thiorhodococcus minor, purple sulfur photosynthetic bacteria in the gammaproteobacterial family, Chromatiaceae.</title>
        <authorList>
            <person name="Aviles F.A."/>
            <person name="Meyer T.E."/>
            <person name="Kyndt J.A."/>
        </authorList>
    </citation>
    <scope>NUCLEOTIDE SEQUENCE [LARGE SCALE GENOMIC DNA]</scope>
    <source>
        <strain evidence="2 3">DSM 18266</strain>
    </source>
</reference>
<feature type="signal peptide" evidence="1">
    <location>
        <begin position="1"/>
        <end position="18"/>
    </location>
</feature>
<reference evidence="3" key="1">
    <citation type="journal article" date="2020" name="Microbiol. Resour. Announc.">
        <title>Draft Genome Sequences of Thiorhodococcus mannitoliphagus and Thiorhodococcus minor, Purple Sulfur Photosynthetic Bacteria in the Gammaproteobacterial Family Chromatiaceae.</title>
        <authorList>
            <person name="Aviles F.A."/>
            <person name="Meyer T.E."/>
            <person name="Kyndt J.A."/>
        </authorList>
    </citation>
    <scope>NUCLEOTIDE SEQUENCE [LARGE SCALE GENOMIC DNA]</scope>
    <source>
        <strain evidence="3">DSM 18266</strain>
    </source>
</reference>
<dbReference type="SUPFAM" id="SSF55718">
    <property type="entry name" value="SCP-like"/>
    <property type="match status" value="1"/>
</dbReference>
<dbReference type="AlphaFoldDB" id="A0A6P1DVM8"/>
<keyword evidence="1" id="KW-0732">Signal</keyword>
<accession>A0A6P1DVM8</accession>
<protein>
    <submittedName>
        <fullName evidence="2">Sterol-binding protein</fullName>
    </submittedName>
</protein>
<dbReference type="Gene3D" id="3.30.1050.10">
    <property type="entry name" value="SCP2 sterol-binding domain"/>
    <property type="match status" value="1"/>
</dbReference>
<evidence type="ECO:0000256" key="1">
    <source>
        <dbReference type="SAM" id="SignalP"/>
    </source>
</evidence>